<dbReference type="CDD" id="cd09627">
    <property type="entry name" value="DOMON_murB_like"/>
    <property type="match status" value="1"/>
</dbReference>
<keyword evidence="2" id="KW-1185">Reference proteome</keyword>
<accession>A0A7W9AKP0</accession>
<comment type="caution">
    <text evidence="1">The sequence shown here is derived from an EMBL/GenBank/DDBJ whole genome shotgun (WGS) entry which is preliminary data.</text>
</comment>
<dbReference type="Proteomes" id="UP000549617">
    <property type="component" value="Unassembled WGS sequence"/>
</dbReference>
<sequence length="175" mass="19196">MSWFLKPHPDTPSAGAISIGVTVERNAANLLRLRYQVTGDVSGIAFPPIGEGVRTDGLWQTTCFEAFVRTGDTEGYEELNFAPSGDWAGYHFETYREGMQEAALFPSLDFNRENAILTATIQLSPATSIWHLGLSAVIEEKSGTKSYWALAHPPGKPDFHHRDCFALDLPAAKAP</sequence>
<evidence type="ECO:0000313" key="2">
    <source>
        <dbReference type="Proteomes" id="UP000549617"/>
    </source>
</evidence>
<evidence type="ECO:0008006" key="3">
    <source>
        <dbReference type="Google" id="ProtNLM"/>
    </source>
</evidence>
<reference evidence="1 2" key="1">
    <citation type="submission" date="2020-08" db="EMBL/GenBank/DDBJ databases">
        <title>Genomic Encyclopedia of Type Strains, Phase IV (KMG-IV): sequencing the most valuable type-strain genomes for metagenomic binning, comparative biology and taxonomic classification.</title>
        <authorList>
            <person name="Goeker M."/>
        </authorList>
    </citation>
    <scope>NUCLEOTIDE SEQUENCE [LARGE SCALE GENOMIC DNA]</scope>
    <source>
        <strain evidence="1 2">DSM 25079</strain>
    </source>
</reference>
<name>A0A7W9AKP0_9SPHN</name>
<evidence type="ECO:0000313" key="1">
    <source>
        <dbReference type="EMBL" id="MBB5687237.1"/>
    </source>
</evidence>
<gene>
    <name evidence="1" type="ORF">FHS49_003265</name>
</gene>
<organism evidence="1 2">
    <name type="scientific">Sphingobium boeckii</name>
    <dbReference type="NCBI Taxonomy" id="1082345"/>
    <lineage>
        <taxon>Bacteria</taxon>
        <taxon>Pseudomonadati</taxon>
        <taxon>Pseudomonadota</taxon>
        <taxon>Alphaproteobacteria</taxon>
        <taxon>Sphingomonadales</taxon>
        <taxon>Sphingomonadaceae</taxon>
        <taxon>Sphingobium</taxon>
    </lineage>
</organism>
<proteinExistence type="predicted"/>
<protein>
    <recommendedName>
        <fullName evidence="3">DOMON-like domain-containing protein</fullName>
    </recommendedName>
</protein>
<dbReference type="RefSeq" id="WP_184020504.1">
    <property type="nucleotide sequence ID" value="NZ_JACIJC010000005.1"/>
</dbReference>
<dbReference type="AlphaFoldDB" id="A0A7W9AKP0"/>
<dbReference type="EMBL" id="JACIJC010000005">
    <property type="protein sequence ID" value="MBB5687237.1"/>
    <property type="molecule type" value="Genomic_DNA"/>
</dbReference>